<evidence type="ECO:0000313" key="5">
    <source>
        <dbReference type="Proteomes" id="UP000270296"/>
    </source>
</evidence>
<feature type="domain" description="Dynein heavy chain AAA lid" evidence="2">
    <location>
        <begin position="245"/>
        <end position="385"/>
    </location>
</feature>
<dbReference type="Gene3D" id="3.40.50.300">
    <property type="entry name" value="P-loop containing nucleotide triphosphate hydrolases"/>
    <property type="match status" value="1"/>
</dbReference>
<dbReference type="InterPro" id="IPR026983">
    <property type="entry name" value="DHC"/>
</dbReference>
<dbReference type="GO" id="GO:0051959">
    <property type="term" value="F:dynein light intermediate chain binding"/>
    <property type="evidence" value="ECO:0007669"/>
    <property type="project" value="InterPro"/>
</dbReference>
<dbReference type="AlphaFoldDB" id="A0A183IHJ4"/>
<dbReference type="PANTHER" id="PTHR45703">
    <property type="entry name" value="DYNEIN HEAVY CHAIN"/>
    <property type="match status" value="1"/>
</dbReference>
<evidence type="ECO:0000313" key="6">
    <source>
        <dbReference type="WBParaSite" id="SBAD_0000323501-mRNA-1"/>
    </source>
</evidence>
<reference evidence="6" key="1">
    <citation type="submission" date="2016-06" db="UniProtKB">
        <authorList>
            <consortium name="WormBaseParasite"/>
        </authorList>
    </citation>
    <scope>IDENTIFICATION</scope>
</reference>
<keyword evidence="5" id="KW-1185">Reference proteome</keyword>
<dbReference type="InterPro" id="IPR041658">
    <property type="entry name" value="AAA_lid_11"/>
</dbReference>
<dbReference type="Proteomes" id="UP000270296">
    <property type="component" value="Unassembled WGS sequence"/>
</dbReference>
<protein>
    <submittedName>
        <fullName evidence="6">Dynein_heavy domain-containing protein</fullName>
    </submittedName>
</protein>
<evidence type="ECO:0000259" key="1">
    <source>
        <dbReference type="Pfam" id="PF03028"/>
    </source>
</evidence>
<evidence type="ECO:0000259" key="2">
    <source>
        <dbReference type="Pfam" id="PF18198"/>
    </source>
</evidence>
<dbReference type="GO" id="GO:0008569">
    <property type="term" value="F:minus-end-directed microtubule motor activity"/>
    <property type="evidence" value="ECO:0007669"/>
    <property type="project" value="InterPro"/>
</dbReference>
<dbReference type="Gene3D" id="3.10.490.20">
    <property type="match status" value="1"/>
</dbReference>
<feature type="domain" description="Dynein heavy chain region D6 P-loop" evidence="1">
    <location>
        <begin position="105"/>
        <end position="215"/>
    </location>
</feature>
<proteinExistence type="predicted"/>
<dbReference type="GO" id="GO:0045505">
    <property type="term" value="F:dynein intermediate chain binding"/>
    <property type="evidence" value="ECO:0007669"/>
    <property type="project" value="InterPro"/>
</dbReference>
<name>A0A183IHJ4_9BILA</name>
<dbReference type="InterPro" id="IPR027417">
    <property type="entry name" value="P-loop_NTPase"/>
</dbReference>
<organism evidence="6">
    <name type="scientific">Soboliphyme baturini</name>
    <dbReference type="NCBI Taxonomy" id="241478"/>
    <lineage>
        <taxon>Eukaryota</taxon>
        <taxon>Metazoa</taxon>
        <taxon>Ecdysozoa</taxon>
        <taxon>Nematoda</taxon>
        <taxon>Enoplea</taxon>
        <taxon>Dorylaimia</taxon>
        <taxon>Dioctophymatida</taxon>
        <taxon>Dioctophymatoidea</taxon>
        <taxon>Soboliphymatidae</taxon>
        <taxon>Soboliphyme</taxon>
    </lineage>
</organism>
<gene>
    <name evidence="4" type="ORF">SBAD_LOCUS3089</name>
</gene>
<feature type="domain" description="Dynein heavy chain C-terminal" evidence="3">
    <location>
        <begin position="427"/>
        <end position="688"/>
    </location>
</feature>
<reference evidence="4 5" key="2">
    <citation type="submission" date="2018-11" db="EMBL/GenBank/DDBJ databases">
        <authorList>
            <consortium name="Pathogen Informatics"/>
        </authorList>
    </citation>
    <scope>NUCLEOTIDE SEQUENCE [LARGE SCALE GENOMIC DNA]</scope>
</reference>
<dbReference type="EMBL" id="UZAM01007563">
    <property type="protein sequence ID" value="VDO99966.1"/>
    <property type="molecule type" value="Genomic_DNA"/>
</dbReference>
<sequence length="689" mass="78843">MKHRKSRLVGQGATWEQLPSLYQKLQLKEKELWADFANSTHSKLSLPSTIEEKTTSFQQLLIIQTIRPDCLHTAMQNFVKRALGINELKPPSLNLKSLFTNDSTSNVPILIIASYGDDPSKELDHLAESVVTSDRYVQIAMGQGQMERATDLLRECAAVGKWLCIKNLHLAISWIPQLERELKALKLHDSFRLWITTEPNAEYPAMFLQNCLKVTYESPPGLKKNVLRIYDTFEDAYISKGNVQWARGLFALSWFHAVCQERRSYIPQGWNCFYEFTYSDFRVALDVMDKSFYRREARPQLEFIRGIIETCVYGGRIDNAFDVRVMQAYLKEFFNPELINGHNRGECFFSPELTLPSSNLIKDYVDAVKVVNDDNLPKLLGLPANMKRSWEQTEGLKIIEKLQDVSPFDYCPSDFDITEWTNVLMPVLTVWKKLNQSSTLHHAKLQQLVNQPDSSAVANFVRTERNYAVKLVQLIHSDLSVINKVLRGSAKFERASMDLAVSLFRQKTPSAWHKEWQGPENLTAYMYAVMQRAKAVNQLSMKSGAHLLLNETVNLSELFHPGAFLNSLRQETARKKSVAIDVLKFSVSWKDETSSDIWVRINGIQIEGALFDGTALRETSSNFPPVANVPTCFAAWIQEEQPSSQQAERALMVPLYANSRRQQLITTFELPVENSLNKWHILNVAMFLK</sequence>
<dbReference type="GO" id="GO:0030286">
    <property type="term" value="C:dynein complex"/>
    <property type="evidence" value="ECO:0007669"/>
    <property type="project" value="InterPro"/>
</dbReference>
<dbReference type="FunFam" id="3.40.50.300:FF:000320">
    <property type="entry name" value="Dynein, axonemal, heavy chain 5"/>
    <property type="match status" value="1"/>
</dbReference>
<dbReference type="PANTHER" id="PTHR45703:SF22">
    <property type="entry name" value="DYNEIN CYTOPLASMIC 2 HEAVY CHAIN 1"/>
    <property type="match status" value="1"/>
</dbReference>
<dbReference type="GO" id="GO:0007018">
    <property type="term" value="P:microtubule-based movement"/>
    <property type="evidence" value="ECO:0007669"/>
    <property type="project" value="InterPro"/>
</dbReference>
<evidence type="ECO:0000313" key="4">
    <source>
        <dbReference type="EMBL" id="VDO99966.1"/>
    </source>
</evidence>
<dbReference type="InterPro" id="IPR043160">
    <property type="entry name" value="Dynein_C_barrel"/>
</dbReference>
<dbReference type="Gene3D" id="1.20.1270.280">
    <property type="match status" value="1"/>
</dbReference>
<evidence type="ECO:0000259" key="3">
    <source>
        <dbReference type="Pfam" id="PF18199"/>
    </source>
</evidence>
<dbReference type="InterPro" id="IPR041228">
    <property type="entry name" value="Dynein_C"/>
</dbReference>
<dbReference type="Gene3D" id="1.10.8.720">
    <property type="entry name" value="Region D6 of dynein motor"/>
    <property type="match status" value="1"/>
</dbReference>
<dbReference type="OrthoDB" id="5593012at2759"/>
<dbReference type="Pfam" id="PF18199">
    <property type="entry name" value="Dynein_C"/>
    <property type="match status" value="1"/>
</dbReference>
<dbReference type="InterPro" id="IPR004273">
    <property type="entry name" value="Dynein_heavy_D6_P-loop"/>
</dbReference>
<dbReference type="Pfam" id="PF18198">
    <property type="entry name" value="AAA_lid_11"/>
    <property type="match status" value="1"/>
</dbReference>
<dbReference type="Pfam" id="PF03028">
    <property type="entry name" value="Dynein_heavy"/>
    <property type="match status" value="1"/>
</dbReference>
<dbReference type="InterPro" id="IPR042219">
    <property type="entry name" value="AAA_lid_11_sf"/>
</dbReference>
<accession>A0A183IHJ4</accession>
<dbReference type="WBParaSite" id="SBAD_0000323501-mRNA-1">
    <property type="protein sequence ID" value="SBAD_0000323501-mRNA-1"/>
    <property type="gene ID" value="SBAD_0000323501"/>
</dbReference>